<reference evidence="3 4" key="1">
    <citation type="submission" date="2019-07" db="EMBL/GenBank/DDBJ databases">
        <title>Whole genome shotgun sequence of Reyranella soli NBRC 108950.</title>
        <authorList>
            <person name="Hosoyama A."/>
            <person name="Uohara A."/>
            <person name="Ohji S."/>
            <person name="Ichikawa N."/>
        </authorList>
    </citation>
    <scope>NUCLEOTIDE SEQUENCE [LARGE SCALE GENOMIC DNA]</scope>
    <source>
        <strain evidence="3 4">NBRC 108950</strain>
    </source>
</reference>
<sequence>MPVMDASRTVPSAAKGSERKRWRTLQKRIERARDLRRAGNQAEQAMWELLCTRPLGGARFRRMQPIGPFLAAFVCTTKKLVIEIDGEDDAGRTQSMQQLGWRVARFSAKDVLDDPEEAWREIFRLLQGPSSAEAES</sequence>
<feature type="region of interest" description="Disordered" evidence="1">
    <location>
        <begin position="1"/>
        <end position="21"/>
    </location>
</feature>
<proteinExistence type="predicted"/>
<dbReference type="InterPro" id="IPR011335">
    <property type="entry name" value="Restrct_endonuc-II-like"/>
</dbReference>
<protein>
    <recommendedName>
        <fullName evidence="2">DUF559 domain-containing protein</fullName>
    </recommendedName>
</protein>
<dbReference type="Proteomes" id="UP000321058">
    <property type="component" value="Unassembled WGS sequence"/>
</dbReference>
<feature type="domain" description="DUF559" evidence="2">
    <location>
        <begin position="28"/>
        <end position="126"/>
    </location>
</feature>
<evidence type="ECO:0000256" key="1">
    <source>
        <dbReference type="SAM" id="MobiDB-lite"/>
    </source>
</evidence>
<dbReference type="InterPro" id="IPR047216">
    <property type="entry name" value="Endonuclease_DUF559_bact"/>
</dbReference>
<dbReference type="PANTHER" id="PTHR38590">
    <property type="entry name" value="BLL0828 PROTEIN"/>
    <property type="match status" value="1"/>
</dbReference>
<dbReference type="InterPro" id="IPR007569">
    <property type="entry name" value="DUF559"/>
</dbReference>
<keyword evidence="4" id="KW-1185">Reference proteome</keyword>
<gene>
    <name evidence="3" type="ORF">RSO01_07780</name>
</gene>
<evidence type="ECO:0000259" key="2">
    <source>
        <dbReference type="Pfam" id="PF04480"/>
    </source>
</evidence>
<name>A0A512N3Q6_9HYPH</name>
<organism evidence="3 4">
    <name type="scientific">Reyranella soli</name>
    <dbReference type="NCBI Taxonomy" id="1230389"/>
    <lineage>
        <taxon>Bacteria</taxon>
        <taxon>Pseudomonadati</taxon>
        <taxon>Pseudomonadota</taxon>
        <taxon>Alphaproteobacteria</taxon>
        <taxon>Hyphomicrobiales</taxon>
        <taxon>Reyranellaceae</taxon>
        <taxon>Reyranella</taxon>
    </lineage>
</organism>
<dbReference type="RefSeq" id="WP_147146421.1">
    <property type="nucleotide sequence ID" value="NZ_BKAJ01000013.1"/>
</dbReference>
<dbReference type="PANTHER" id="PTHR38590:SF1">
    <property type="entry name" value="BLL0828 PROTEIN"/>
    <property type="match status" value="1"/>
</dbReference>
<accession>A0A512N3Q6</accession>
<dbReference type="OrthoDB" id="9798754at2"/>
<dbReference type="Gene3D" id="3.40.960.10">
    <property type="entry name" value="VSR Endonuclease"/>
    <property type="match status" value="1"/>
</dbReference>
<evidence type="ECO:0000313" key="3">
    <source>
        <dbReference type="EMBL" id="GEP53612.1"/>
    </source>
</evidence>
<dbReference type="SUPFAM" id="SSF52980">
    <property type="entry name" value="Restriction endonuclease-like"/>
    <property type="match status" value="1"/>
</dbReference>
<dbReference type="Pfam" id="PF04480">
    <property type="entry name" value="DUF559"/>
    <property type="match status" value="1"/>
</dbReference>
<dbReference type="EMBL" id="BKAJ01000013">
    <property type="protein sequence ID" value="GEP53612.1"/>
    <property type="molecule type" value="Genomic_DNA"/>
</dbReference>
<comment type="caution">
    <text evidence="3">The sequence shown here is derived from an EMBL/GenBank/DDBJ whole genome shotgun (WGS) entry which is preliminary data.</text>
</comment>
<dbReference type="AlphaFoldDB" id="A0A512N3Q6"/>
<evidence type="ECO:0000313" key="4">
    <source>
        <dbReference type="Proteomes" id="UP000321058"/>
    </source>
</evidence>